<reference evidence="1 2" key="1">
    <citation type="submission" date="2023-11" db="EMBL/GenBank/DDBJ databases">
        <title>Arctic aerobic anoxygenic photoheterotroph Sediminicoccus rosea KRV36 adapts its photosynthesis to long days of polar summer.</title>
        <authorList>
            <person name="Tomasch J."/>
            <person name="Kopejtka K."/>
            <person name="Bily T."/>
            <person name="Gardiner A.T."/>
            <person name="Gardian Z."/>
            <person name="Shivaramu S."/>
            <person name="Koblizek M."/>
            <person name="Engelhardt F."/>
            <person name="Kaftan D."/>
        </authorList>
    </citation>
    <scope>NUCLEOTIDE SEQUENCE [LARGE SCALE GENOMIC DNA]</scope>
    <source>
        <strain evidence="1 2">R-30</strain>
    </source>
</reference>
<organism evidence="1 2">
    <name type="scientific">Sediminicoccus rosea</name>
    <dbReference type="NCBI Taxonomy" id="1225128"/>
    <lineage>
        <taxon>Bacteria</taxon>
        <taxon>Pseudomonadati</taxon>
        <taxon>Pseudomonadota</taxon>
        <taxon>Alphaproteobacteria</taxon>
        <taxon>Acetobacterales</taxon>
        <taxon>Roseomonadaceae</taxon>
        <taxon>Sediminicoccus</taxon>
    </lineage>
</organism>
<sequence length="76" mass="8511">MEDDFRHTVAGEVVALKVIVLHLLGRSPELLPELADVLARPFLSPDDPLSPRVEAACDEWRRRILDGRIPLRGEGD</sequence>
<evidence type="ECO:0000313" key="1">
    <source>
        <dbReference type="EMBL" id="WPB83102.1"/>
    </source>
</evidence>
<accession>A0ABZ0PBY6</accession>
<name>A0ABZ0PBY6_9PROT</name>
<dbReference type="RefSeq" id="WP_318647084.1">
    <property type="nucleotide sequence ID" value="NZ_CP137852.1"/>
</dbReference>
<protein>
    <submittedName>
        <fullName evidence="1">Uncharacterized protein</fullName>
    </submittedName>
</protein>
<proteinExistence type="predicted"/>
<keyword evidence="2" id="KW-1185">Reference proteome</keyword>
<gene>
    <name evidence="1" type="ORF">R9Z33_13405</name>
</gene>
<evidence type="ECO:0000313" key="2">
    <source>
        <dbReference type="Proteomes" id="UP001305521"/>
    </source>
</evidence>
<dbReference type="EMBL" id="CP137852">
    <property type="protein sequence ID" value="WPB83102.1"/>
    <property type="molecule type" value="Genomic_DNA"/>
</dbReference>
<dbReference type="Proteomes" id="UP001305521">
    <property type="component" value="Chromosome"/>
</dbReference>